<evidence type="ECO:0000313" key="3">
    <source>
        <dbReference type="Proteomes" id="UP001162001"/>
    </source>
</evidence>
<dbReference type="SUPFAM" id="SSF51905">
    <property type="entry name" value="FAD/NAD(P)-binding domain"/>
    <property type="match status" value="1"/>
</dbReference>
<keyword evidence="2" id="KW-0808">Transferase</keyword>
<dbReference type="InterPro" id="IPR011009">
    <property type="entry name" value="Kinase-like_dom_sf"/>
</dbReference>
<dbReference type="InterPro" id="IPR036188">
    <property type="entry name" value="FAD/NAD-bd_sf"/>
</dbReference>
<evidence type="ECO:0000313" key="2">
    <source>
        <dbReference type="EMBL" id="QKF94175.1"/>
    </source>
</evidence>
<proteinExistence type="predicted"/>
<dbReference type="Gene3D" id="3.50.50.60">
    <property type="entry name" value="FAD/NAD(P)-binding domain"/>
    <property type="match status" value="1"/>
</dbReference>
<dbReference type="SUPFAM" id="SSF56112">
    <property type="entry name" value="Protein kinase-like (PK-like)"/>
    <property type="match status" value="1"/>
</dbReference>
<organism evidence="2 3">
    <name type="scientific">Fadolivirus FV1/VV64</name>
    <dbReference type="NCBI Taxonomy" id="3070911"/>
    <lineage>
        <taxon>Viruses</taxon>
        <taxon>Varidnaviria</taxon>
        <taxon>Bamfordvirae</taxon>
        <taxon>Nucleocytoviricota</taxon>
        <taxon>Megaviricetes</taxon>
        <taxon>Imitervirales</taxon>
        <taxon>Mimiviridae</taxon>
        <taxon>Klosneuvirinae</taxon>
        <taxon>Fadolivirus</taxon>
        <taxon>Fadolivirus algeromassiliense</taxon>
    </lineage>
</organism>
<dbReference type="EMBL" id="MT418680">
    <property type="protein sequence ID" value="QKF94175.1"/>
    <property type="molecule type" value="Genomic_DNA"/>
</dbReference>
<dbReference type="InterPro" id="IPR000719">
    <property type="entry name" value="Prot_kinase_dom"/>
</dbReference>
<protein>
    <submittedName>
        <fullName evidence="2">Protein kinase</fullName>
    </submittedName>
</protein>
<dbReference type="GO" id="GO:0005524">
    <property type="term" value="F:ATP binding"/>
    <property type="evidence" value="ECO:0007669"/>
    <property type="project" value="InterPro"/>
</dbReference>
<accession>A0A7D3V5L1</accession>
<feature type="domain" description="Protein kinase" evidence="1">
    <location>
        <begin position="793"/>
        <end position="1166"/>
    </location>
</feature>
<name>A0A7D3V5L1_9VIRU</name>
<dbReference type="GO" id="GO:0004672">
    <property type="term" value="F:protein kinase activity"/>
    <property type="evidence" value="ECO:0007669"/>
    <property type="project" value="InterPro"/>
</dbReference>
<keyword evidence="3" id="KW-1185">Reference proteome</keyword>
<dbReference type="PROSITE" id="PS50011">
    <property type="entry name" value="PROTEIN_KINASE_DOM"/>
    <property type="match status" value="1"/>
</dbReference>
<dbReference type="Gene3D" id="1.10.510.10">
    <property type="entry name" value="Transferase(Phosphotransferase) domain 1"/>
    <property type="match status" value="1"/>
</dbReference>
<evidence type="ECO:0000259" key="1">
    <source>
        <dbReference type="PROSITE" id="PS50011"/>
    </source>
</evidence>
<sequence>MSGITLGHEIIGSVNVIKTEDKLANKEKINVLDKNINTKKQEIGTMRYDNEEYVLFKIPKSQQSSLNIKEQLNFNGLYYTAPSPLKPQDKNTEITKFKEIQQLYEEKVHEVLDFGSVYILTNISNQILFGGGNMDDSFDKKLTIEQKNDILNVCAGEKTFDKCNKTLSSYVKPHLIIRQKELGPRKILIIGAGPVGLLTGYLFKKKLGDNIHVIILENRLVEDGTRQDFQRIQTMRMPQDIWEYLPESIKEEFKRLRLGIDLHKTGKIAKPRMQVLPIKLIEKLLLNEAKKMNVILRYTKSYESVDKIKKFVNDNNIDIVIDATGGRIKSDTQDELVKLPNEIRTPDWDWYEPLIGLLISLFGNKYTMSLRHPSNMRNDFKYIVNGLIHFYRKRGLSNSTEICQIIQSAIDTIMLMDDYNEGIKYTITQETINYYSTIKYISCSLVIYLAEYQEYNYKTGEMESQDLLIKYDTYDNALYNTSTGYKPIDPDKKISLNLKNKISYGKKFHSDIISDYTPLSTLGPSDIDKEILSKKLLQKHFSNITYDPNDNFYYYTKPGTTSKDYQFGYITIHGKLIGKNRLQVSSTFDYNQTNDWLTSCGIDWDENKIIVEPSDTIELSGFDESKQKLPDDFPYNDVYDYLAISLNENEYNQIKTIWESTYDRKSYISHSEFSDILKTLPWLTKKINDSIKTYYDTKNLRINFTTLGDIKYDVTVSKPFEIRPGFRVKSSSVKVLNDIGDRLYVMVGDSLFQPHFYGTGGFRRGAENSKYLADLIFEHFFGTRLGVDKEKVVELKEDIYLQSFGLITNYINKLQQFKNTAQSLPNIIKCNTRLYGIDIIDILKGTDTTKLIVLASKDNIKYITKFYLSINPKYKDYNKQYQKYHTNNIPNELAILQHLNILDNNTIRHTDTPLKHDICNSIFDINEIQYILNTYCKDDKIGICAEKIKQNIGYPVYNNIVKYSINKYAEYGTLVDIIKKNNNRLNVLTNRFEQFDLNTKPYFLMITLQLLWQMAKLAENNIIHRDIIPENIFIYVDDNYVINENRYYKYDLYGFVFYIKVLPFICKFADYNRSNIDNIKSITDITKQNIKNFTTIIPSIRNHINDYNISDTATFPEDINDISGENPKSEVNGLKWLFMKYIRKYKDTIITDDYVPSGINKMILIN</sequence>
<reference evidence="2 3" key="1">
    <citation type="submission" date="2020-04" db="EMBL/GenBank/DDBJ databases">
        <title>Advantages and limits of metagenomic assembly and binning of a giant virus.</title>
        <authorList>
            <person name="Schulz F."/>
            <person name="Andreani J."/>
            <person name="Francis R."/>
            <person name="Boudjemaa H."/>
            <person name="Bou Khalil J.Y."/>
            <person name="Lee J."/>
            <person name="La Scola B."/>
            <person name="Woyke T."/>
        </authorList>
    </citation>
    <scope>NUCLEOTIDE SEQUENCE [LARGE SCALE GENOMIC DNA]</scope>
    <source>
        <strain evidence="2 3">FV1/VV64</strain>
    </source>
</reference>
<dbReference type="Proteomes" id="UP001162001">
    <property type="component" value="Segment"/>
</dbReference>
<gene>
    <name evidence="2" type="ORF">Fadolivirus_1_717</name>
</gene>
<keyword evidence="2" id="KW-0418">Kinase</keyword>